<evidence type="ECO:0000256" key="1">
    <source>
        <dbReference type="SAM" id="Phobius"/>
    </source>
</evidence>
<dbReference type="InterPro" id="IPR046123">
    <property type="entry name" value="DUF6120"/>
</dbReference>
<sequence length="123" mass="14589">MNAKKTYLSRYRHSLPVFFPNKRRLLKHMDQYLEDYLEAHSNASIEDILTELGTPEDAAKLYLEDNFHDYISYTKKQHMLVIIMIVVVFLFMIYGTYNYIQNHWIATIVYETAVEGTYPPDAE</sequence>
<accession>A0AAE3E9M9</accession>
<protein>
    <submittedName>
        <fullName evidence="2">Uncharacterized protein</fullName>
    </submittedName>
</protein>
<dbReference type="RefSeq" id="WP_308453274.1">
    <property type="nucleotide sequence ID" value="NZ_JAJEQR010000014.1"/>
</dbReference>
<name>A0AAE3E9M9_9FIRM</name>
<feature type="transmembrane region" description="Helical" evidence="1">
    <location>
        <begin position="80"/>
        <end position="100"/>
    </location>
</feature>
<dbReference type="EMBL" id="JAJEQR010000014">
    <property type="protein sequence ID" value="MCC2230638.1"/>
    <property type="molecule type" value="Genomic_DNA"/>
</dbReference>
<gene>
    <name evidence="2" type="ORF">LKD81_06435</name>
</gene>
<dbReference type="AlphaFoldDB" id="A0AAE3E9M9"/>
<dbReference type="Proteomes" id="UP001198182">
    <property type="component" value="Unassembled WGS sequence"/>
</dbReference>
<evidence type="ECO:0000313" key="3">
    <source>
        <dbReference type="Proteomes" id="UP001198182"/>
    </source>
</evidence>
<dbReference type="Pfam" id="PF19615">
    <property type="entry name" value="DUF6120"/>
    <property type="match status" value="1"/>
</dbReference>
<keyword evidence="1" id="KW-0812">Transmembrane</keyword>
<keyword evidence="1" id="KW-0472">Membrane</keyword>
<keyword evidence="3" id="KW-1185">Reference proteome</keyword>
<evidence type="ECO:0000313" key="2">
    <source>
        <dbReference type="EMBL" id="MCC2230638.1"/>
    </source>
</evidence>
<comment type="caution">
    <text evidence="2">The sequence shown here is derived from an EMBL/GenBank/DDBJ whole genome shotgun (WGS) entry which is preliminary data.</text>
</comment>
<reference evidence="2" key="1">
    <citation type="submission" date="2021-10" db="EMBL/GenBank/DDBJ databases">
        <title>Anaerobic single-cell dispensing facilitates the cultivation of human gut bacteria.</title>
        <authorList>
            <person name="Afrizal A."/>
        </authorList>
    </citation>
    <scope>NUCLEOTIDE SEQUENCE</scope>
    <source>
        <strain evidence="2">CLA-AA-H215</strain>
    </source>
</reference>
<organism evidence="2 3">
    <name type="scientific">Hominifimenecus microfluidus</name>
    <dbReference type="NCBI Taxonomy" id="2885348"/>
    <lineage>
        <taxon>Bacteria</taxon>
        <taxon>Bacillati</taxon>
        <taxon>Bacillota</taxon>
        <taxon>Clostridia</taxon>
        <taxon>Lachnospirales</taxon>
        <taxon>Lachnospiraceae</taxon>
        <taxon>Hominifimenecus</taxon>
    </lineage>
</organism>
<proteinExistence type="predicted"/>
<keyword evidence="1" id="KW-1133">Transmembrane helix</keyword>